<dbReference type="PANTHER" id="PTHR38451:SF1">
    <property type="entry name" value="TRNA (ADENINE(22)-N(1))-METHYLTRANSFERASE"/>
    <property type="match status" value="1"/>
</dbReference>
<name>A0A644XYV7_9ZZZZ</name>
<dbReference type="InterPro" id="IPR029063">
    <property type="entry name" value="SAM-dependent_MTases_sf"/>
</dbReference>
<sequence length="232" mass="25839">MQRIHPRERLACAMELLGGAKVVADIGCDHGRLSCALVQSGRAERCLAVDISAPSLKKAEKLAAQLGVSGRVETRLGDGLAPLATGEADALAVLGMGGTLMTRILEATKTPLAGANLCVLQPMRAAEDIRRWLYERKYKVIDDRVVLDTGRYYQIFSIAPPADARQTLPTGWPDDCFILGYQAFERREPNLFRLAERMLQTTERKRKTQKSELLDRQAEQLRQILSFREDLS</sequence>
<dbReference type="Pfam" id="PF12847">
    <property type="entry name" value="Methyltransf_18"/>
    <property type="match status" value="1"/>
</dbReference>
<organism evidence="1">
    <name type="scientific">bioreactor metagenome</name>
    <dbReference type="NCBI Taxonomy" id="1076179"/>
    <lineage>
        <taxon>unclassified sequences</taxon>
        <taxon>metagenomes</taxon>
        <taxon>ecological metagenomes</taxon>
    </lineage>
</organism>
<reference evidence="1" key="1">
    <citation type="submission" date="2019-08" db="EMBL/GenBank/DDBJ databases">
        <authorList>
            <person name="Kucharzyk K."/>
            <person name="Murdoch R.W."/>
            <person name="Higgins S."/>
            <person name="Loffler F."/>
        </authorList>
    </citation>
    <scope>NUCLEOTIDE SEQUENCE</scope>
</reference>
<dbReference type="InterPro" id="IPR006901">
    <property type="entry name" value="TrmK"/>
</dbReference>
<dbReference type="GO" id="GO:0160105">
    <property type="term" value="F:tRNA (adenine(22)-N1)-methyltransferase activity"/>
    <property type="evidence" value="ECO:0007669"/>
    <property type="project" value="InterPro"/>
</dbReference>
<protein>
    <submittedName>
        <fullName evidence="1">Uncharacterized protein</fullName>
    </submittedName>
</protein>
<comment type="caution">
    <text evidence="1">The sequence shown here is derived from an EMBL/GenBank/DDBJ whole genome shotgun (WGS) entry which is preliminary data.</text>
</comment>
<dbReference type="CDD" id="cd02440">
    <property type="entry name" value="AdoMet_MTases"/>
    <property type="match status" value="1"/>
</dbReference>
<dbReference type="EMBL" id="VSSQ01003131">
    <property type="protein sequence ID" value="MPM19204.1"/>
    <property type="molecule type" value="Genomic_DNA"/>
</dbReference>
<dbReference type="PANTHER" id="PTHR38451">
    <property type="entry name" value="TRNA (ADENINE(22)-N(1))-METHYLTRANSFERASE"/>
    <property type="match status" value="1"/>
</dbReference>
<dbReference type="AlphaFoldDB" id="A0A644XYV7"/>
<dbReference type="SUPFAM" id="SSF53335">
    <property type="entry name" value="S-adenosyl-L-methionine-dependent methyltransferases"/>
    <property type="match status" value="1"/>
</dbReference>
<dbReference type="Gene3D" id="3.40.50.150">
    <property type="entry name" value="Vaccinia Virus protein VP39"/>
    <property type="match status" value="1"/>
</dbReference>
<evidence type="ECO:0000313" key="1">
    <source>
        <dbReference type="EMBL" id="MPM19204.1"/>
    </source>
</evidence>
<dbReference type="PIRSF" id="PIRSF018637">
    <property type="entry name" value="TrmK"/>
    <property type="match status" value="1"/>
</dbReference>
<proteinExistence type="predicted"/>
<gene>
    <name evidence="1" type="ORF">SDC9_65622</name>
</gene>
<accession>A0A644XYV7</accession>